<dbReference type="GO" id="GO:0009897">
    <property type="term" value="C:external side of plasma membrane"/>
    <property type="evidence" value="ECO:0007669"/>
    <property type="project" value="TreeGrafter"/>
</dbReference>
<dbReference type="InterPro" id="IPR011161">
    <property type="entry name" value="MHC_I-like_Ag-recog"/>
</dbReference>
<dbReference type="Pfam" id="PF07654">
    <property type="entry name" value="C1-set"/>
    <property type="match status" value="1"/>
</dbReference>
<sequence length="351" mass="40713">MFSVHKYSHCGSLESQSLSNDFVVISRLINVTDFVSHLFFMTHSIKYILTGSSGIRNLPEFVGVAMVNEVQVGYCDSNIKRAEFRPDWIKKMKVDDPQQDLLENLKQRLNQTGGVHTFQKMYGCEWDDETEEVKSFDQFGYDGEDFVAFNWKAETWTNVNQWNLDNEKIHIKNFLTRVCFVWLKKYLDHGRSFLQRTDLPSVSLLQKTPSSQVTCHATGFYPDRADLFWRKDGEELHEDVDKGEILPNHDGTFQWSVVLKLSSIKPKDWRRYNCVFQMSGVKDDIIIKLDKTVIKTNRGKTDSRRDGIVLYKNTCLLATYTIKTLSFIMSVYSFLNLIVLVILLTFSLCIA</sequence>
<dbReference type="Ensembl" id="ENSAPET00000017950.1">
    <property type="protein sequence ID" value="ENSAPEP00000017454.1"/>
    <property type="gene ID" value="ENSAPEG00000012412.1"/>
</dbReference>
<feature type="domain" description="Ig-like" evidence="4">
    <location>
        <begin position="200"/>
        <end position="274"/>
    </location>
</feature>
<dbReference type="GO" id="GO:0006955">
    <property type="term" value="P:immune response"/>
    <property type="evidence" value="ECO:0007669"/>
    <property type="project" value="TreeGrafter"/>
</dbReference>
<dbReference type="SUPFAM" id="SSF48726">
    <property type="entry name" value="Immunoglobulin"/>
    <property type="match status" value="1"/>
</dbReference>
<reference evidence="5 6" key="1">
    <citation type="submission" date="2018-03" db="EMBL/GenBank/DDBJ databases">
        <title>Finding Nemo's genes: A chromosome-scale reference assembly of the genome of the orange clownfish Amphiprion percula.</title>
        <authorList>
            <person name="Lehmann R."/>
        </authorList>
    </citation>
    <scope>NUCLEOTIDE SEQUENCE</scope>
</reference>
<dbReference type="Gene3D" id="2.60.40.10">
    <property type="entry name" value="Immunoglobulins"/>
    <property type="match status" value="1"/>
</dbReference>
<dbReference type="Gene3D" id="3.30.500.10">
    <property type="entry name" value="MHC class I-like antigen recognition-like"/>
    <property type="match status" value="1"/>
</dbReference>
<dbReference type="InterPro" id="IPR011162">
    <property type="entry name" value="MHC_I/II-like_Ag-recog"/>
</dbReference>
<keyword evidence="1" id="KW-0325">Glycoprotein</keyword>
<dbReference type="InterPro" id="IPR036179">
    <property type="entry name" value="Ig-like_dom_sf"/>
</dbReference>
<dbReference type="PANTHER" id="PTHR16675">
    <property type="entry name" value="MHC CLASS I-RELATED"/>
    <property type="match status" value="1"/>
</dbReference>
<dbReference type="AlphaFoldDB" id="A0A3P8SXU2"/>
<dbReference type="InterPro" id="IPR050208">
    <property type="entry name" value="MHC_class-I_related"/>
</dbReference>
<comment type="similarity">
    <text evidence="2">Belongs to the MHC class I family.</text>
</comment>
<organism evidence="5 6">
    <name type="scientific">Amphiprion percula</name>
    <name type="common">Orange clownfish</name>
    <name type="synonym">Lutjanus percula</name>
    <dbReference type="NCBI Taxonomy" id="161767"/>
    <lineage>
        <taxon>Eukaryota</taxon>
        <taxon>Metazoa</taxon>
        <taxon>Chordata</taxon>
        <taxon>Craniata</taxon>
        <taxon>Vertebrata</taxon>
        <taxon>Euteleostomi</taxon>
        <taxon>Actinopterygii</taxon>
        <taxon>Neopterygii</taxon>
        <taxon>Teleostei</taxon>
        <taxon>Neoteleostei</taxon>
        <taxon>Acanthomorphata</taxon>
        <taxon>Ovalentaria</taxon>
        <taxon>Pomacentridae</taxon>
        <taxon>Amphiprion</taxon>
    </lineage>
</organism>
<keyword evidence="3" id="KW-1133">Transmembrane helix</keyword>
<keyword evidence="6" id="KW-1185">Reference proteome</keyword>
<dbReference type="PANTHER" id="PTHR16675:SF237">
    <property type="entry name" value="MHC CLASS I ANTIGEN TRANSCRIPT VARIANT 1-RELATED"/>
    <property type="match status" value="1"/>
</dbReference>
<dbReference type="InterPro" id="IPR013783">
    <property type="entry name" value="Ig-like_fold"/>
</dbReference>
<dbReference type="InterPro" id="IPR007110">
    <property type="entry name" value="Ig-like_dom"/>
</dbReference>
<dbReference type="SUPFAM" id="SSF54452">
    <property type="entry name" value="MHC antigen-recognition domain"/>
    <property type="match status" value="1"/>
</dbReference>
<dbReference type="STRING" id="161767.ENSAPEP00000017454"/>
<evidence type="ECO:0000256" key="3">
    <source>
        <dbReference type="SAM" id="Phobius"/>
    </source>
</evidence>
<dbReference type="InterPro" id="IPR003597">
    <property type="entry name" value="Ig_C1-set"/>
</dbReference>
<dbReference type="FunFam" id="2.60.40.10:FF:000943">
    <property type="entry name" value="Classical MHC class I molecule, alpha-chain"/>
    <property type="match status" value="1"/>
</dbReference>
<evidence type="ECO:0000313" key="5">
    <source>
        <dbReference type="Ensembl" id="ENSAPEP00000017454.1"/>
    </source>
</evidence>
<dbReference type="GO" id="GO:0005615">
    <property type="term" value="C:extracellular space"/>
    <property type="evidence" value="ECO:0007669"/>
    <property type="project" value="TreeGrafter"/>
</dbReference>
<dbReference type="PRINTS" id="PR01638">
    <property type="entry name" value="MHCCLASSI"/>
</dbReference>
<dbReference type="Pfam" id="PF00129">
    <property type="entry name" value="MHC_I"/>
    <property type="match status" value="1"/>
</dbReference>
<dbReference type="InterPro" id="IPR037055">
    <property type="entry name" value="MHC_I-like_Ag-recog_sf"/>
</dbReference>
<dbReference type="Proteomes" id="UP000265080">
    <property type="component" value="Chromosome 17"/>
</dbReference>
<evidence type="ECO:0000256" key="1">
    <source>
        <dbReference type="ARBA" id="ARBA00023180"/>
    </source>
</evidence>
<feature type="transmembrane region" description="Helical" evidence="3">
    <location>
        <begin position="325"/>
        <end position="350"/>
    </location>
</feature>
<evidence type="ECO:0000313" key="6">
    <source>
        <dbReference type="Proteomes" id="UP000265080"/>
    </source>
</evidence>
<dbReference type="SMART" id="SM00407">
    <property type="entry name" value="IGc1"/>
    <property type="match status" value="1"/>
</dbReference>
<accession>A0A3P8SXU2</accession>
<dbReference type="InterPro" id="IPR001039">
    <property type="entry name" value="MHC_I_a_a1/a2"/>
</dbReference>
<proteinExistence type="inferred from homology"/>
<dbReference type="GeneTree" id="ENSGT01120000271828"/>
<name>A0A3P8SXU2_AMPPE</name>
<keyword evidence="3" id="KW-0812">Transmembrane</keyword>
<evidence type="ECO:0000259" key="4">
    <source>
        <dbReference type="PROSITE" id="PS50835"/>
    </source>
</evidence>
<dbReference type="PROSITE" id="PS50835">
    <property type="entry name" value="IG_LIKE"/>
    <property type="match status" value="1"/>
</dbReference>
<evidence type="ECO:0000256" key="2">
    <source>
        <dbReference type="RuleBase" id="RU004439"/>
    </source>
</evidence>
<reference evidence="5" key="3">
    <citation type="submission" date="2025-09" db="UniProtKB">
        <authorList>
            <consortium name="Ensembl"/>
        </authorList>
    </citation>
    <scope>IDENTIFICATION</scope>
</reference>
<protein>
    <recommendedName>
        <fullName evidence="4">Ig-like domain-containing protein</fullName>
    </recommendedName>
</protein>
<reference evidence="5" key="2">
    <citation type="submission" date="2025-08" db="UniProtKB">
        <authorList>
            <consortium name="Ensembl"/>
        </authorList>
    </citation>
    <scope>IDENTIFICATION</scope>
</reference>
<keyword evidence="3" id="KW-0472">Membrane</keyword>